<sequence>MKFLLAQIIILCTLAPGAFSNGLEERNLAKEIILFEATSYRVVTEFNVHAMQQDALSEQNLFDVLATGDQLSSLFNEQSKQLAPSWDKYRSFVWKKHTQANTDAYIFNDMRILHRDLLSIVSLVKKQLNSDLLPNKDLNKVNAILLIEQLASEYLELSAATFGTFGFAGSEQAIQIEDRSVAFERTIEELKRLYVEEPEKLKSINKLALRWKFIRNTLLAYNERSAPFAVSRTVGYIRTQLAAI</sequence>
<comment type="caution">
    <text evidence="1">The sequence shown here is derived from an EMBL/GenBank/DDBJ whole genome shotgun (WGS) entry which is preliminary data.</text>
</comment>
<protein>
    <recommendedName>
        <fullName evidence="3">NarX-like N-terminal domain-containing protein</fullName>
    </recommendedName>
</protein>
<organism evidence="1 2">
    <name type="scientific">Oleispira antarctica</name>
    <dbReference type="NCBI Taxonomy" id="188908"/>
    <lineage>
        <taxon>Bacteria</taxon>
        <taxon>Pseudomonadati</taxon>
        <taxon>Pseudomonadota</taxon>
        <taxon>Gammaproteobacteria</taxon>
        <taxon>Oceanospirillales</taxon>
        <taxon>Oceanospirillaceae</taxon>
        <taxon>Oleispira</taxon>
    </lineage>
</organism>
<gene>
    <name evidence="1" type="ORF">A9R00_03775</name>
</gene>
<name>A0A1Y5HU94_OLEAN</name>
<proteinExistence type="predicted"/>
<dbReference type="AlphaFoldDB" id="A0A1Y5HU94"/>
<dbReference type="EMBL" id="MABE01000223">
    <property type="protein sequence ID" value="OUS40876.1"/>
    <property type="molecule type" value="Genomic_DNA"/>
</dbReference>
<accession>A0A1Y5HU94</accession>
<dbReference type="Proteomes" id="UP000227088">
    <property type="component" value="Unassembled WGS sequence"/>
</dbReference>
<evidence type="ECO:0000313" key="1">
    <source>
        <dbReference type="EMBL" id="OUS40876.1"/>
    </source>
</evidence>
<evidence type="ECO:0008006" key="3">
    <source>
        <dbReference type="Google" id="ProtNLM"/>
    </source>
</evidence>
<reference evidence="2" key="1">
    <citation type="journal article" date="2017" name="Proc. Natl. Acad. Sci. U.S.A.">
        <title>Simulation of Deepwater Horizon oil plume reveals substrate specialization within a complex community of hydrocarbon degraders.</title>
        <authorList>
            <person name="Hu P."/>
            <person name="Dubinsky E.A."/>
            <person name="Probst A.J."/>
            <person name="Wang J."/>
            <person name="Sieber C.M.K."/>
            <person name="Tom L.M."/>
            <person name="Gardinali P."/>
            <person name="Banfield J.F."/>
            <person name="Atlas R.M."/>
            <person name="Andersen G.L."/>
        </authorList>
    </citation>
    <scope>NUCLEOTIDE SEQUENCE [LARGE SCALE GENOMIC DNA]</scope>
</reference>
<evidence type="ECO:0000313" key="2">
    <source>
        <dbReference type="Proteomes" id="UP000227088"/>
    </source>
</evidence>